<dbReference type="AlphaFoldDB" id="A0A0F5JZF1"/>
<evidence type="ECO:0000259" key="1">
    <source>
        <dbReference type="Pfam" id="PF02036"/>
    </source>
</evidence>
<sequence>MTTNTIITETIAKVKAALTVKTAPSKSIRIDIKEIGTIFASAEKVVEQDLSADTTLTISAQHLRELASKQLNPHMAFLQGKIKIKGDPAYALQWLPILQWNGD</sequence>
<dbReference type="EMBL" id="LAQU01000011">
    <property type="protein sequence ID" value="KKB63261.1"/>
    <property type="molecule type" value="Genomic_DNA"/>
</dbReference>
<gene>
    <name evidence="2" type="ORF">WM40_12155</name>
</gene>
<dbReference type="Proteomes" id="UP000033618">
    <property type="component" value="Unassembled WGS sequence"/>
</dbReference>
<dbReference type="Gene3D" id="3.30.1050.10">
    <property type="entry name" value="SCP2 sterol-binding domain"/>
    <property type="match status" value="1"/>
</dbReference>
<dbReference type="InterPro" id="IPR036527">
    <property type="entry name" value="SCP2_sterol-bd_dom_sf"/>
</dbReference>
<feature type="domain" description="SCP2" evidence="1">
    <location>
        <begin position="23"/>
        <end position="97"/>
    </location>
</feature>
<evidence type="ECO:0000313" key="3">
    <source>
        <dbReference type="Proteomes" id="UP000033618"/>
    </source>
</evidence>
<proteinExistence type="predicted"/>
<name>A0A0F5JZF1_9BURK</name>
<keyword evidence="3" id="KW-1185">Reference proteome</keyword>
<reference evidence="2 3" key="1">
    <citation type="submission" date="2015-03" db="EMBL/GenBank/DDBJ databases">
        <title>Draft Genome Sequence of Burkholderia andropogonis type strain ICMP2807, isolated from Sorghum bicolor.</title>
        <authorList>
            <person name="Lopes-Santos L."/>
            <person name="Castro D.B."/>
            <person name="Ottoboni L.M."/>
            <person name="Park D."/>
            <person name="Weirc B.S."/>
            <person name="Destefano S.A."/>
        </authorList>
    </citation>
    <scope>NUCLEOTIDE SEQUENCE [LARGE SCALE GENOMIC DNA]</scope>
    <source>
        <strain evidence="2 3">ICMP2807</strain>
    </source>
</reference>
<dbReference type="InterPro" id="IPR003033">
    <property type="entry name" value="SCP2_sterol-bd_dom"/>
</dbReference>
<dbReference type="RefSeq" id="WP_024903137.1">
    <property type="nucleotide sequence ID" value="NZ_CADFGU010000007.1"/>
</dbReference>
<organism evidence="2 3">
    <name type="scientific">Robbsia andropogonis</name>
    <dbReference type="NCBI Taxonomy" id="28092"/>
    <lineage>
        <taxon>Bacteria</taxon>
        <taxon>Pseudomonadati</taxon>
        <taxon>Pseudomonadota</taxon>
        <taxon>Betaproteobacteria</taxon>
        <taxon>Burkholderiales</taxon>
        <taxon>Burkholderiaceae</taxon>
        <taxon>Robbsia</taxon>
    </lineage>
</organism>
<evidence type="ECO:0000313" key="2">
    <source>
        <dbReference type="EMBL" id="KKB63261.1"/>
    </source>
</evidence>
<dbReference type="OrthoDB" id="9809312at2"/>
<comment type="caution">
    <text evidence="2">The sequence shown here is derived from an EMBL/GenBank/DDBJ whole genome shotgun (WGS) entry which is preliminary data.</text>
</comment>
<protein>
    <recommendedName>
        <fullName evidence="1">SCP2 domain-containing protein</fullName>
    </recommendedName>
</protein>
<dbReference type="STRING" id="28092.WM40_12155"/>
<dbReference type="PATRIC" id="fig|28092.6.peg.2857"/>
<dbReference type="SUPFAM" id="SSF55718">
    <property type="entry name" value="SCP-like"/>
    <property type="match status" value="1"/>
</dbReference>
<accession>A0A0F5JZF1</accession>
<dbReference type="Pfam" id="PF02036">
    <property type="entry name" value="SCP2"/>
    <property type="match status" value="1"/>
</dbReference>